<sequence>MADNPKLDSASSCEASGFEDNKNNKVSILDHINGFKYNAAKKADSFVIDMDTFSGPNNKDHINANSRNTLQRSLSRKGSQRGGAASAATAAAAAEKKINSNINERDTIVSTSSPRGHGTAPDKQTVAAVVVVGADHSGGERAQGHHHHQITITTGNMISSSAAPPENRSAMKRNSFKRSSSAWVIDPKRVLLFFATLSSIGTILLIYFTLSVGKYRTSDESYLD</sequence>
<keyword evidence="2" id="KW-0812">Transmembrane</keyword>
<comment type="caution">
    <text evidence="3">The sequence shown here is derived from an EMBL/GenBank/DDBJ whole genome shotgun (WGS) entry which is preliminary data.</text>
</comment>
<reference evidence="3" key="1">
    <citation type="journal article" date="2023" name="Plant J.">
        <title>Genome sequences and population genomics provide insights into the demographic history, inbreeding, and mutation load of two 'living fossil' tree species of Dipteronia.</title>
        <authorList>
            <person name="Feng Y."/>
            <person name="Comes H.P."/>
            <person name="Chen J."/>
            <person name="Zhu S."/>
            <person name="Lu R."/>
            <person name="Zhang X."/>
            <person name="Li P."/>
            <person name="Qiu J."/>
            <person name="Olsen K.M."/>
            <person name="Qiu Y."/>
        </authorList>
    </citation>
    <scope>NUCLEOTIDE SEQUENCE</scope>
    <source>
        <strain evidence="3">NBL</strain>
    </source>
</reference>
<dbReference type="AlphaFoldDB" id="A0AAD9ZPY6"/>
<evidence type="ECO:0000256" key="2">
    <source>
        <dbReference type="SAM" id="Phobius"/>
    </source>
</evidence>
<gene>
    <name evidence="3" type="ORF">Dsin_027855</name>
</gene>
<accession>A0AAD9ZPY6</accession>
<dbReference type="EMBL" id="JANJYJ010000009">
    <property type="protein sequence ID" value="KAK3188294.1"/>
    <property type="molecule type" value="Genomic_DNA"/>
</dbReference>
<organism evidence="3 4">
    <name type="scientific">Dipteronia sinensis</name>
    <dbReference type="NCBI Taxonomy" id="43782"/>
    <lineage>
        <taxon>Eukaryota</taxon>
        <taxon>Viridiplantae</taxon>
        <taxon>Streptophyta</taxon>
        <taxon>Embryophyta</taxon>
        <taxon>Tracheophyta</taxon>
        <taxon>Spermatophyta</taxon>
        <taxon>Magnoliopsida</taxon>
        <taxon>eudicotyledons</taxon>
        <taxon>Gunneridae</taxon>
        <taxon>Pentapetalae</taxon>
        <taxon>rosids</taxon>
        <taxon>malvids</taxon>
        <taxon>Sapindales</taxon>
        <taxon>Sapindaceae</taxon>
        <taxon>Hippocastanoideae</taxon>
        <taxon>Acereae</taxon>
        <taxon>Dipteronia</taxon>
    </lineage>
</organism>
<feature type="compositionally biased region" description="Basic and acidic residues" evidence="1">
    <location>
        <begin position="96"/>
        <end position="107"/>
    </location>
</feature>
<evidence type="ECO:0000256" key="1">
    <source>
        <dbReference type="SAM" id="MobiDB-lite"/>
    </source>
</evidence>
<dbReference type="PANTHER" id="PTHR34064">
    <property type="entry name" value="OS04G0672300 PROTEIN"/>
    <property type="match status" value="1"/>
</dbReference>
<feature type="region of interest" description="Disordered" evidence="1">
    <location>
        <begin position="96"/>
        <end position="122"/>
    </location>
</feature>
<keyword evidence="4" id="KW-1185">Reference proteome</keyword>
<dbReference type="Proteomes" id="UP001281410">
    <property type="component" value="Unassembled WGS sequence"/>
</dbReference>
<dbReference type="PANTHER" id="PTHR34064:SF4">
    <property type="entry name" value="PROTEIN, PUTATIVE-RELATED"/>
    <property type="match status" value="1"/>
</dbReference>
<name>A0AAD9ZPY6_9ROSI</name>
<protein>
    <submittedName>
        <fullName evidence="3">Uncharacterized protein</fullName>
    </submittedName>
</protein>
<evidence type="ECO:0000313" key="4">
    <source>
        <dbReference type="Proteomes" id="UP001281410"/>
    </source>
</evidence>
<keyword evidence="2" id="KW-1133">Transmembrane helix</keyword>
<proteinExistence type="predicted"/>
<keyword evidence="2" id="KW-0472">Membrane</keyword>
<evidence type="ECO:0000313" key="3">
    <source>
        <dbReference type="EMBL" id="KAK3188294.1"/>
    </source>
</evidence>
<feature type="transmembrane region" description="Helical" evidence="2">
    <location>
        <begin position="190"/>
        <end position="210"/>
    </location>
</feature>